<dbReference type="PANTHER" id="PTHR43774">
    <property type="entry name" value="PEPTIDE METHIONINE SULFOXIDE REDUCTASE"/>
    <property type="match status" value="1"/>
</dbReference>
<proteinExistence type="inferred from homology"/>
<sequence length="165" mass="19091">MSIEIATFAAGCFWGTEHIYNKHFKGIETKVGYTGGAVEDPRYEQVKTGTTDHAEALEIKFDPTQISYEALVEFFYKMHDPTTLNYQGPDDVGTQYRSAIFYHSPEQKQVIDKVTAQVQKEHYANQPIVTEIVPAKTFHEAEKYHQFYLERNPDGYACPTHYLRW</sequence>
<dbReference type="Proteomes" id="UP000193560">
    <property type="component" value="Unassembled WGS sequence"/>
</dbReference>
<evidence type="ECO:0000313" key="6">
    <source>
        <dbReference type="EMBL" id="ORZ10181.1"/>
    </source>
</evidence>
<name>A0A1X2I640_9FUNG</name>
<comment type="similarity">
    <text evidence="1">Belongs to the MsrA Met sulfoxide reductase family.</text>
</comment>
<dbReference type="GO" id="GO:0008113">
    <property type="term" value="F:peptide-methionine (S)-S-oxide reductase activity"/>
    <property type="evidence" value="ECO:0007669"/>
    <property type="project" value="UniProtKB-EC"/>
</dbReference>
<dbReference type="PANTHER" id="PTHR43774:SF1">
    <property type="entry name" value="PEPTIDE METHIONINE SULFOXIDE REDUCTASE MSRA 2"/>
    <property type="match status" value="1"/>
</dbReference>
<evidence type="ECO:0000256" key="1">
    <source>
        <dbReference type="ARBA" id="ARBA00005591"/>
    </source>
</evidence>
<evidence type="ECO:0000256" key="2">
    <source>
        <dbReference type="ARBA" id="ARBA00012502"/>
    </source>
</evidence>
<evidence type="ECO:0000259" key="5">
    <source>
        <dbReference type="Pfam" id="PF01625"/>
    </source>
</evidence>
<evidence type="ECO:0000313" key="7">
    <source>
        <dbReference type="Proteomes" id="UP000193560"/>
    </source>
</evidence>
<dbReference type="InterPro" id="IPR002569">
    <property type="entry name" value="Met_Sox_Rdtase_MsrA_dom"/>
</dbReference>
<feature type="domain" description="Peptide methionine sulphoxide reductase MsrA" evidence="5">
    <location>
        <begin position="6"/>
        <end position="157"/>
    </location>
</feature>
<dbReference type="HAMAP" id="MF_01401">
    <property type="entry name" value="MsrA"/>
    <property type="match status" value="1"/>
</dbReference>
<dbReference type="Pfam" id="PF01625">
    <property type="entry name" value="PMSR"/>
    <property type="match status" value="1"/>
</dbReference>
<dbReference type="InterPro" id="IPR036509">
    <property type="entry name" value="Met_Sox_Rdtase_MsrA_sf"/>
</dbReference>
<protein>
    <recommendedName>
        <fullName evidence="2">peptide-methionine (S)-S-oxide reductase</fullName>
        <ecNumber evidence="2">1.8.4.11</ecNumber>
    </recommendedName>
    <alternativeName>
        <fullName evidence="4">Peptide-methionine (S)-S-oxide reductase</fullName>
    </alternativeName>
</protein>
<keyword evidence="3" id="KW-0560">Oxidoreductase</keyword>
<dbReference type="EMBL" id="MCGE01000025">
    <property type="protein sequence ID" value="ORZ10181.1"/>
    <property type="molecule type" value="Genomic_DNA"/>
</dbReference>
<dbReference type="AlphaFoldDB" id="A0A1X2I640"/>
<dbReference type="OrthoDB" id="77405at2759"/>
<keyword evidence="7" id="KW-1185">Reference proteome</keyword>
<reference evidence="6 7" key="1">
    <citation type="submission" date="2016-07" db="EMBL/GenBank/DDBJ databases">
        <title>Pervasive Adenine N6-methylation of Active Genes in Fungi.</title>
        <authorList>
            <consortium name="DOE Joint Genome Institute"/>
            <person name="Mondo S.J."/>
            <person name="Dannebaum R.O."/>
            <person name="Kuo R.C."/>
            <person name="Labutti K."/>
            <person name="Haridas S."/>
            <person name="Kuo A."/>
            <person name="Salamov A."/>
            <person name="Ahrendt S.R."/>
            <person name="Lipzen A."/>
            <person name="Sullivan W."/>
            <person name="Andreopoulos W.B."/>
            <person name="Clum A."/>
            <person name="Lindquist E."/>
            <person name="Daum C."/>
            <person name="Ramamoorthy G.K."/>
            <person name="Gryganskyi A."/>
            <person name="Culley D."/>
            <person name="Magnuson J.K."/>
            <person name="James T.Y."/>
            <person name="O'Malley M.A."/>
            <person name="Stajich J.E."/>
            <person name="Spatafora J.W."/>
            <person name="Visel A."/>
            <person name="Grigoriev I.V."/>
        </authorList>
    </citation>
    <scope>NUCLEOTIDE SEQUENCE [LARGE SCALE GENOMIC DNA]</scope>
    <source>
        <strain evidence="6 7">NRRL 1336</strain>
    </source>
</reference>
<dbReference type="EC" id="1.8.4.11" evidence="2"/>
<dbReference type="NCBIfam" id="TIGR00401">
    <property type="entry name" value="msrA"/>
    <property type="match status" value="1"/>
</dbReference>
<dbReference type="STRING" id="90262.A0A1X2I640"/>
<accession>A0A1X2I640</accession>
<evidence type="ECO:0000256" key="3">
    <source>
        <dbReference type="ARBA" id="ARBA00023002"/>
    </source>
</evidence>
<comment type="caution">
    <text evidence="6">The sequence shown here is derived from an EMBL/GenBank/DDBJ whole genome shotgun (WGS) entry which is preliminary data.</text>
</comment>
<evidence type="ECO:0000256" key="4">
    <source>
        <dbReference type="ARBA" id="ARBA00030643"/>
    </source>
</evidence>
<organism evidence="6 7">
    <name type="scientific">Absidia repens</name>
    <dbReference type="NCBI Taxonomy" id="90262"/>
    <lineage>
        <taxon>Eukaryota</taxon>
        <taxon>Fungi</taxon>
        <taxon>Fungi incertae sedis</taxon>
        <taxon>Mucoromycota</taxon>
        <taxon>Mucoromycotina</taxon>
        <taxon>Mucoromycetes</taxon>
        <taxon>Mucorales</taxon>
        <taxon>Cunninghamellaceae</taxon>
        <taxon>Absidia</taxon>
    </lineage>
</organism>
<dbReference type="SUPFAM" id="SSF55068">
    <property type="entry name" value="Peptide methionine sulfoxide reductase"/>
    <property type="match status" value="1"/>
</dbReference>
<dbReference type="Gene3D" id="3.30.1060.10">
    <property type="entry name" value="Peptide methionine sulphoxide reductase MsrA"/>
    <property type="match status" value="1"/>
</dbReference>
<gene>
    <name evidence="6" type="ORF">BCR42DRAFT_422911</name>
</gene>